<name>A0A4R2N365_9PAST</name>
<accession>A0A4R2N365</accession>
<dbReference type="Proteomes" id="UP000294841">
    <property type="component" value="Unassembled WGS sequence"/>
</dbReference>
<dbReference type="Pfam" id="PF20471">
    <property type="entry name" value="DUF6716"/>
    <property type="match status" value="1"/>
</dbReference>
<keyword evidence="2" id="KW-1185">Reference proteome</keyword>
<dbReference type="EMBL" id="SLXI01000001">
    <property type="protein sequence ID" value="TCP14269.1"/>
    <property type="molecule type" value="Genomic_DNA"/>
</dbReference>
<reference evidence="1 2" key="1">
    <citation type="submission" date="2019-03" db="EMBL/GenBank/DDBJ databases">
        <title>Genomic Encyclopedia of Type Strains, Phase IV (KMG-IV): sequencing the most valuable type-strain genomes for metagenomic binning, comparative biology and taxonomic classification.</title>
        <authorList>
            <person name="Goeker M."/>
        </authorList>
    </citation>
    <scope>NUCLEOTIDE SEQUENCE [LARGE SCALE GENOMIC DNA]</scope>
    <source>
        <strain evidence="1 2">DSM 28231</strain>
    </source>
</reference>
<gene>
    <name evidence="1" type="ORF">EV697_101408</name>
</gene>
<evidence type="ECO:0000313" key="2">
    <source>
        <dbReference type="Proteomes" id="UP000294841"/>
    </source>
</evidence>
<sequence>MKKVLVIATYDSFLKVAMNISRRISNSIIDVSILKVKKNQISNKQLYESGANNYNFVSYQSVSELHQYDIIVLSIGNIAFRKFITEYYSYYDFFDKDRPIILAIFSGVIFGEPDTILSRINSDIILANNIEDQNIILETAKLYRSPVKVLNYGLININTDYQNLYSERFHEKETLVFIEQVKIPCSQKERCYVLDKLIEIAQNNPDKNIILKVRVLPGEKTVHSSQFSYVSLLKDKLLPSNFTLSSEPVEELYKRMDLCITFSSTVVFEALYYGIPCAIIKDLGIRSDLANRAFLNSGLFLSFDEINLGKRKRVEFSWLDKNINFDSDRDLMLNETIDSLLEDQRTDLLLFSTLFGGGFRFKRKSSIKRKFFKFLFHPKLFFIDSKLWMGIKALYGKK</sequence>
<dbReference type="OrthoDB" id="5690979at2"/>
<evidence type="ECO:0000313" key="1">
    <source>
        <dbReference type="EMBL" id="TCP14269.1"/>
    </source>
</evidence>
<dbReference type="RefSeq" id="WP_132022004.1">
    <property type="nucleotide sequence ID" value="NZ_CP016605.1"/>
</dbReference>
<protein>
    <submittedName>
        <fullName evidence="1">Uncharacterized protein</fullName>
    </submittedName>
</protein>
<dbReference type="InterPro" id="IPR046561">
    <property type="entry name" value="DUF6716"/>
</dbReference>
<organism evidence="1 2">
    <name type="scientific">Bisgaardia hudsonensis</name>
    <dbReference type="NCBI Taxonomy" id="109472"/>
    <lineage>
        <taxon>Bacteria</taxon>
        <taxon>Pseudomonadati</taxon>
        <taxon>Pseudomonadota</taxon>
        <taxon>Gammaproteobacteria</taxon>
        <taxon>Pasteurellales</taxon>
        <taxon>Pasteurellaceae</taxon>
        <taxon>Bisgaardia</taxon>
    </lineage>
</organism>
<dbReference type="AlphaFoldDB" id="A0A4R2N365"/>
<dbReference type="SUPFAM" id="SSF53756">
    <property type="entry name" value="UDP-Glycosyltransferase/glycogen phosphorylase"/>
    <property type="match status" value="1"/>
</dbReference>
<comment type="caution">
    <text evidence="1">The sequence shown here is derived from an EMBL/GenBank/DDBJ whole genome shotgun (WGS) entry which is preliminary data.</text>
</comment>
<proteinExistence type="predicted"/>